<evidence type="ECO:0000256" key="1">
    <source>
        <dbReference type="ARBA" id="ARBA00009417"/>
    </source>
</evidence>
<dbReference type="GO" id="GO:0016887">
    <property type="term" value="F:ATP hydrolysis activity"/>
    <property type="evidence" value="ECO:0007669"/>
    <property type="project" value="InterPro"/>
</dbReference>
<dbReference type="PRINTS" id="PR00300">
    <property type="entry name" value="CLPPROTEASEA"/>
</dbReference>
<dbReference type="InterPro" id="IPR011704">
    <property type="entry name" value="ATPase_dyneun-rel_AAA"/>
</dbReference>
<evidence type="ECO:0000313" key="4">
    <source>
        <dbReference type="Proteomes" id="UP000533476"/>
    </source>
</evidence>
<accession>A0A7Y0L7B1</accession>
<comment type="caution">
    <text evidence="3">The sequence shown here is derived from an EMBL/GenBank/DDBJ whole genome shotgun (WGS) entry which is preliminary data.</text>
</comment>
<sequence length="254" mass="29060">MVDLASQMGRPLLLEGPSGTGKTMLAEALAQGLGRPLIRLSCYEGLGANEALYDWNYHAQWVRMTQNQATDPFSEEFLLERPLLRAVRHPDSVLLIDEVDRADEAFEALLLEYLSDFQISLPEHGTIRAGHPPLTVLTSNRQRPISDALRRRCLYVFVDWPDRQREEAIVGYHVPELRTDLRDRVVAAVRRLRDWDLIKPPGLAESVDWARATALKEADWSRDWVERSLGLVIKDAMDLERVRERIEELVAPET</sequence>
<dbReference type="Proteomes" id="UP000533476">
    <property type="component" value="Unassembled WGS sequence"/>
</dbReference>
<dbReference type="PANTHER" id="PTHR42759">
    <property type="entry name" value="MOXR FAMILY PROTEIN"/>
    <property type="match status" value="1"/>
</dbReference>
<dbReference type="CDD" id="cd00009">
    <property type="entry name" value="AAA"/>
    <property type="match status" value="1"/>
</dbReference>
<keyword evidence="4" id="KW-1185">Reference proteome</keyword>
<gene>
    <name evidence="3" type="ORF">HIJ39_12940</name>
</gene>
<name>A0A7Y0L7B1_9FIRM</name>
<reference evidence="3 4" key="1">
    <citation type="submission" date="2020-04" db="EMBL/GenBank/DDBJ databases">
        <authorList>
            <person name="Zhang R."/>
            <person name="Schippers A."/>
        </authorList>
    </citation>
    <scope>NUCLEOTIDE SEQUENCE [LARGE SCALE GENOMIC DNA]</scope>
    <source>
        <strain evidence="3 4">DSM 109850</strain>
    </source>
</reference>
<dbReference type="SMART" id="SM00382">
    <property type="entry name" value="AAA"/>
    <property type="match status" value="1"/>
</dbReference>
<organism evidence="3 4">
    <name type="scientific">Sulfobacillus harzensis</name>
    <dbReference type="NCBI Taxonomy" id="2729629"/>
    <lineage>
        <taxon>Bacteria</taxon>
        <taxon>Bacillati</taxon>
        <taxon>Bacillota</taxon>
        <taxon>Clostridia</taxon>
        <taxon>Eubacteriales</taxon>
        <taxon>Clostridiales Family XVII. Incertae Sedis</taxon>
        <taxon>Sulfobacillus</taxon>
    </lineage>
</organism>
<dbReference type="PANTHER" id="PTHR42759:SF1">
    <property type="entry name" value="MAGNESIUM-CHELATASE SUBUNIT CHLD"/>
    <property type="match status" value="1"/>
</dbReference>
<dbReference type="InterPro" id="IPR003593">
    <property type="entry name" value="AAA+_ATPase"/>
</dbReference>
<dbReference type="EMBL" id="JABBVZ010000044">
    <property type="protein sequence ID" value="NMP23244.1"/>
    <property type="molecule type" value="Genomic_DNA"/>
</dbReference>
<evidence type="ECO:0000259" key="2">
    <source>
        <dbReference type="SMART" id="SM00382"/>
    </source>
</evidence>
<dbReference type="InterPro" id="IPR027417">
    <property type="entry name" value="P-loop_NTPase"/>
</dbReference>
<dbReference type="Pfam" id="PF07728">
    <property type="entry name" value="AAA_5"/>
    <property type="match status" value="1"/>
</dbReference>
<evidence type="ECO:0000313" key="3">
    <source>
        <dbReference type="EMBL" id="NMP23244.1"/>
    </source>
</evidence>
<dbReference type="InterPro" id="IPR001270">
    <property type="entry name" value="ClpA/B"/>
</dbReference>
<comment type="similarity">
    <text evidence="1">Belongs to the CbbQ/NirQ/NorQ/GpvN family.</text>
</comment>
<protein>
    <submittedName>
        <fullName evidence="3">MoxR family ATPase</fullName>
    </submittedName>
</protein>
<proteinExistence type="inferred from homology"/>
<dbReference type="InterPro" id="IPR050764">
    <property type="entry name" value="CbbQ/NirQ/NorQ/GpvN"/>
</dbReference>
<feature type="domain" description="AAA+ ATPase" evidence="2">
    <location>
        <begin position="8"/>
        <end position="162"/>
    </location>
</feature>
<dbReference type="GO" id="GO:0005524">
    <property type="term" value="F:ATP binding"/>
    <property type="evidence" value="ECO:0007669"/>
    <property type="project" value="InterPro"/>
</dbReference>
<dbReference type="Gene3D" id="3.40.50.300">
    <property type="entry name" value="P-loop containing nucleotide triphosphate hydrolases"/>
    <property type="match status" value="1"/>
</dbReference>
<dbReference type="AlphaFoldDB" id="A0A7Y0L7B1"/>
<dbReference type="SUPFAM" id="SSF52540">
    <property type="entry name" value="P-loop containing nucleoside triphosphate hydrolases"/>
    <property type="match status" value="1"/>
</dbReference>